<protein>
    <submittedName>
        <fullName evidence="2">NACHT domain-containing protein</fullName>
    </submittedName>
</protein>
<organism evidence="2 3">
    <name type="scientific">Candidatus Mediterraneibacter pullicola</name>
    <dbReference type="NCBI Taxonomy" id="2838682"/>
    <lineage>
        <taxon>Bacteria</taxon>
        <taxon>Bacillati</taxon>
        <taxon>Bacillota</taxon>
        <taxon>Clostridia</taxon>
        <taxon>Lachnospirales</taxon>
        <taxon>Lachnospiraceae</taxon>
        <taxon>Mediterraneibacter</taxon>
    </lineage>
</organism>
<proteinExistence type="predicted"/>
<reference evidence="2" key="1">
    <citation type="journal article" date="2021" name="PeerJ">
        <title>Extensive microbial diversity within the chicken gut microbiome revealed by metagenomics and culture.</title>
        <authorList>
            <person name="Gilroy R."/>
            <person name="Ravi A."/>
            <person name="Getino M."/>
            <person name="Pursley I."/>
            <person name="Horton D.L."/>
            <person name="Alikhan N.F."/>
            <person name="Baker D."/>
            <person name="Gharbi K."/>
            <person name="Hall N."/>
            <person name="Watson M."/>
            <person name="Adriaenssens E.M."/>
            <person name="Foster-Nyarko E."/>
            <person name="Jarju S."/>
            <person name="Secka A."/>
            <person name="Antonio M."/>
            <person name="Oren A."/>
            <person name="Chaudhuri R.R."/>
            <person name="La Ragione R."/>
            <person name="Hildebrand F."/>
            <person name="Pallen M.J."/>
        </authorList>
    </citation>
    <scope>NUCLEOTIDE SEQUENCE</scope>
    <source>
        <strain evidence="2">ChiSjej2B20-11307</strain>
    </source>
</reference>
<reference evidence="2" key="2">
    <citation type="submission" date="2021-04" db="EMBL/GenBank/DDBJ databases">
        <authorList>
            <person name="Gilroy R."/>
        </authorList>
    </citation>
    <scope>NUCLEOTIDE SEQUENCE</scope>
    <source>
        <strain evidence="2">ChiSjej2B20-11307</strain>
    </source>
</reference>
<dbReference type="Gene3D" id="3.40.50.300">
    <property type="entry name" value="P-loop containing nucleotide triphosphate hydrolases"/>
    <property type="match status" value="1"/>
</dbReference>
<evidence type="ECO:0000313" key="3">
    <source>
        <dbReference type="Proteomes" id="UP000824223"/>
    </source>
</evidence>
<dbReference type="PANTHER" id="PTHR46844:SF1">
    <property type="entry name" value="SLR5058 PROTEIN"/>
    <property type="match status" value="1"/>
</dbReference>
<feature type="domain" description="NACHT" evidence="1">
    <location>
        <begin position="280"/>
        <end position="399"/>
    </location>
</feature>
<evidence type="ECO:0000313" key="2">
    <source>
        <dbReference type="EMBL" id="HJA05766.1"/>
    </source>
</evidence>
<dbReference type="EMBL" id="DXAK01000007">
    <property type="protein sequence ID" value="HJA05766.1"/>
    <property type="molecule type" value="Genomic_DNA"/>
</dbReference>
<dbReference type="InterPro" id="IPR007111">
    <property type="entry name" value="NACHT_NTPase"/>
</dbReference>
<comment type="caution">
    <text evidence="2">The sequence shown here is derived from an EMBL/GenBank/DDBJ whole genome shotgun (WGS) entry which is preliminary data.</text>
</comment>
<dbReference type="Proteomes" id="UP000824223">
    <property type="component" value="Unassembled WGS sequence"/>
</dbReference>
<sequence>MGQGVSDVRLIGELTRSIDPECEYGDSDGTAVSRLLSCEQNLSNGSARRKGQKRGSSSSDFDSGYLTNRLSNVIEEAKKVSRKTVAENIENNVLPLLDEDRKPLIVPALFDIIASDTVIDTDRKASFEKYVGEKKNSLLSQREILLPDLLAGLLIYSVIAVTNTEGKADAGKVDRAYVDRFKKSAESFTIIERLDDESEMDDEGDKKSAGEAIAAYLEKVRDKYDKIYTLINKYEPVPFYSIFVCNDIERKVPVQGMYRNEYRSEYIHNACASELPDYSKYIIFTGTGGIGKSMMMRHLLFDAISRYPETGILPIFVLLKDFDDAGRSLADYICENVCNYGTGITKSKMNSLLKSGKCLLLFDGLDELGSKKGDGFGKLLEVFIDRYSNNQFIVSSRPSRAFAPFLRFSPMFIRPFTKEQALALIDKISFRTDDPSIKARFRKELDKRLFSSHREFAENPLLLTIMLMTYEKYEDVPSKMHNFYRKAFEALAQEHDANKGYKRPLETGLSADDFAEYLAEFCALTYCDEKFELTKADIYEYFGRLNTLKRRNDVGATAANFITDLRDNLCIMYLENDKYHFTHRSFQEYFCAVCFSKQKDRDLPDIGDIFENMRSRNFADKTFPMLYDMIPAKLDEYMFIPFLEKLFKDCDAEDGYWTFLSIMYPRIEYEKGESDGYADTAPVSYLYEFIRKRFFDDIYDFDTLPMQEAFVTESYVLLEDGNDESILTNVNDIPSGYEEEYGKPDEVGWILEIDIDKVRARKYHYKDVVAALDDDSFCLKQEYKKARACLQDLLDNQKPKGHSILDRLI</sequence>
<dbReference type="PANTHER" id="PTHR46844">
    <property type="entry name" value="SLR5058 PROTEIN"/>
    <property type="match status" value="1"/>
</dbReference>
<dbReference type="Pfam" id="PF05729">
    <property type="entry name" value="NACHT"/>
    <property type="match status" value="1"/>
</dbReference>
<dbReference type="InterPro" id="IPR027417">
    <property type="entry name" value="P-loop_NTPase"/>
</dbReference>
<name>A0A9D2H917_9FIRM</name>
<accession>A0A9D2H917</accession>
<dbReference type="SUPFAM" id="SSF52540">
    <property type="entry name" value="P-loop containing nucleoside triphosphate hydrolases"/>
    <property type="match status" value="1"/>
</dbReference>
<dbReference type="PROSITE" id="PS50837">
    <property type="entry name" value="NACHT"/>
    <property type="match status" value="1"/>
</dbReference>
<gene>
    <name evidence="2" type="ORF">H9798_01270</name>
</gene>
<dbReference type="InterPro" id="IPR055048">
    <property type="entry name" value="SNaCT14"/>
</dbReference>
<dbReference type="Pfam" id="PF22720">
    <property type="entry name" value="SNaCT14"/>
    <property type="match status" value="1"/>
</dbReference>
<dbReference type="AlphaFoldDB" id="A0A9D2H917"/>
<evidence type="ECO:0000259" key="1">
    <source>
        <dbReference type="PROSITE" id="PS50837"/>
    </source>
</evidence>